<keyword evidence="4" id="KW-0092">Biotin</keyword>
<dbReference type="InterPro" id="IPR045864">
    <property type="entry name" value="aa-tRNA-synth_II/BPL/LPL"/>
</dbReference>
<dbReference type="AlphaFoldDB" id="A0A975C7N8"/>
<keyword evidence="9" id="KW-1185">Reference proteome</keyword>
<evidence type="ECO:0000256" key="1">
    <source>
        <dbReference type="ARBA" id="ARBA00022598"/>
    </source>
</evidence>
<protein>
    <recommendedName>
        <fullName evidence="5">biotin--[biotin carboxyl-carrier protein] ligase</fullName>
        <ecNumber evidence="5">6.3.4.15</ecNumber>
    </recommendedName>
</protein>
<dbReference type="SUPFAM" id="SSF50037">
    <property type="entry name" value="C-terminal domain of transcriptional repressors"/>
    <property type="match status" value="1"/>
</dbReference>
<dbReference type="Gene3D" id="2.30.30.100">
    <property type="match status" value="1"/>
</dbReference>
<evidence type="ECO:0000313" key="9">
    <source>
        <dbReference type="Proteomes" id="UP000663918"/>
    </source>
</evidence>
<dbReference type="GO" id="GO:0005524">
    <property type="term" value="F:ATP binding"/>
    <property type="evidence" value="ECO:0007669"/>
    <property type="project" value="UniProtKB-KW"/>
</dbReference>
<evidence type="ECO:0000256" key="2">
    <source>
        <dbReference type="ARBA" id="ARBA00022741"/>
    </source>
</evidence>
<gene>
    <name evidence="8" type="ORF">IFJ75_07560</name>
</gene>
<dbReference type="Pfam" id="PF02237">
    <property type="entry name" value="BPL_C"/>
    <property type="match status" value="1"/>
</dbReference>
<dbReference type="InterPro" id="IPR004143">
    <property type="entry name" value="BPL_LPL_catalytic"/>
</dbReference>
<dbReference type="CDD" id="cd16442">
    <property type="entry name" value="BPL"/>
    <property type="match status" value="1"/>
</dbReference>
<comment type="catalytic activity">
    <reaction evidence="6">
        <text>biotin + L-lysyl-[protein] + ATP = N(6)-biotinyl-L-lysyl-[protein] + AMP + diphosphate + H(+)</text>
        <dbReference type="Rhea" id="RHEA:11756"/>
        <dbReference type="Rhea" id="RHEA-COMP:9752"/>
        <dbReference type="Rhea" id="RHEA-COMP:10505"/>
        <dbReference type="ChEBI" id="CHEBI:15378"/>
        <dbReference type="ChEBI" id="CHEBI:29969"/>
        <dbReference type="ChEBI" id="CHEBI:30616"/>
        <dbReference type="ChEBI" id="CHEBI:33019"/>
        <dbReference type="ChEBI" id="CHEBI:57586"/>
        <dbReference type="ChEBI" id="CHEBI:83144"/>
        <dbReference type="ChEBI" id="CHEBI:456215"/>
        <dbReference type="EC" id="6.3.4.15"/>
    </reaction>
</comment>
<dbReference type="GO" id="GO:0005737">
    <property type="term" value="C:cytoplasm"/>
    <property type="evidence" value="ECO:0007669"/>
    <property type="project" value="TreeGrafter"/>
</dbReference>
<accession>A0A975C7N8</accession>
<evidence type="ECO:0000256" key="4">
    <source>
        <dbReference type="ARBA" id="ARBA00023267"/>
    </source>
</evidence>
<proteinExistence type="predicted"/>
<dbReference type="SUPFAM" id="SSF55681">
    <property type="entry name" value="Class II aaRS and biotin synthetases"/>
    <property type="match status" value="1"/>
</dbReference>
<evidence type="ECO:0000256" key="5">
    <source>
        <dbReference type="ARBA" id="ARBA00024227"/>
    </source>
</evidence>
<dbReference type="PROSITE" id="PS51733">
    <property type="entry name" value="BPL_LPL_CATALYTIC"/>
    <property type="match status" value="1"/>
</dbReference>
<evidence type="ECO:0000259" key="7">
    <source>
        <dbReference type="PROSITE" id="PS51733"/>
    </source>
</evidence>
<keyword evidence="3" id="KW-0067">ATP-binding</keyword>
<dbReference type="RefSeq" id="WP_207931986.1">
    <property type="nucleotide sequence ID" value="NZ_CP062222.1"/>
</dbReference>
<dbReference type="InterPro" id="IPR004408">
    <property type="entry name" value="Biotin_CoA_COase_ligase"/>
</dbReference>
<name>A0A975C7N8_9CAUL</name>
<feature type="domain" description="BPL/LPL catalytic" evidence="7">
    <location>
        <begin position="1"/>
        <end position="187"/>
    </location>
</feature>
<dbReference type="NCBIfam" id="TIGR00121">
    <property type="entry name" value="birA_ligase"/>
    <property type="match status" value="1"/>
</dbReference>
<dbReference type="GO" id="GO:0004077">
    <property type="term" value="F:biotin--[biotin carboxyl-carrier protein] ligase activity"/>
    <property type="evidence" value="ECO:0007669"/>
    <property type="project" value="UniProtKB-EC"/>
</dbReference>
<dbReference type="PANTHER" id="PTHR12835:SF5">
    <property type="entry name" value="BIOTIN--PROTEIN LIGASE"/>
    <property type="match status" value="1"/>
</dbReference>
<dbReference type="Pfam" id="PF03099">
    <property type="entry name" value="BPL_LplA_LipB"/>
    <property type="match status" value="1"/>
</dbReference>
<organism evidence="8 9">
    <name type="scientific">Brevundimonas goettingensis</name>
    <dbReference type="NCBI Taxonomy" id="2774190"/>
    <lineage>
        <taxon>Bacteria</taxon>
        <taxon>Pseudomonadati</taxon>
        <taxon>Pseudomonadota</taxon>
        <taxon>Alphaproteobacteria</taxon>
        <taxon>Caulobacterales</taxon>
        <taxon>Caulobacteraceae</taxon>
        <taxon>Brevundimonas</taxon>
    </lineage>
</organism>
<dbReference type="Gene3D" id="3.30.930.10">
    <property type="entry name" value="Bira Bifunctional Protein, Domain 2"/>
    <property type="match status" value="1"/>
</dbReference>
<keyword evidence="1 8" id="KW-0436">Ligase</keyword>
<dbReference type="InterPro" id="IPR008988">
    <property type="entry name" value="Transcriptional_repressor_C"/>
</dbReference>
<dbReference type="PANTHER" id="PTHR12835">
    <property type="entry name" value="BIOTIN PROTEIN LIGASE"/>
    <property type="match status" value="1"/>
</dbReference>
<dbReference type="Proteomes" id="UP000663918">
    <property type="component" value="Chromosome"/>
</dbReference>
<sequence length="258" mass="27445">MTPPPILLLEETDSTNAEARRRAEAGEAGPLWIVARRQTAGRGRRGREWVSETGNLYATLLITTRKPPAEAAQVTFVAALAAADLVCELVPPPLVTIKWPNDVMVEADKLVGILVESGPHEAGGPNAGMLWLAVGIGVNLTEAPTGTERPATAVADHLKADVHSTPRIEDAAEILAGHFAIWMERWETLGFQPVLDAWIGRARGLDGPCTARLGHETLEGMAEGVEADGALRLRLPDGHLRLISAGDVFFGSPRGGQG</sequence>
<keyword evidence="2" id="KW-0547">Nucleotide-binding</keyword>
<evidence type="ECO:0000313" key="8">
    <source>
        <dbReference type="EMBL" id="QTC92706.1"/>
    </source>
</evidence>
<dbReference type="KEGG" id="bgoe:IFJ75_07560"/>
<evidence type="ECO:0000256" key="6">
    <source>
        <dbReference type="ARBA" id="ARBA00047846"/>
    </source>
</evidence>
<reference evidence="8" key="1">
    <citation type="submission" date="2020-09" db="EMBL/GenBank/DDBJ databases">
        <title>Brevundimonas sp. LVF2 isolated from a puddle in Goettingen, Germany.</title>
        <authorList>
            <person name="Friedrich I."/>
            <person name="Klassen A."/>
            <person name="Hannes N."/>
            <person name="Schneider D."/>
            <person name="Hertel R."/>
            <person name="Daniel R."/>
        </authorList>
    </citation>
    <scope>NUCLEOTIDE SEQUENCE</scope>
    <source>
        <strain evidence="8">LVF2</strain>
    </source>
</reference>
<dbReference type="InterPro" id="IPR003142">
    <property type="entry name" value="BPL_C"/>
</dbReference>
<dbReference type="EC" id="6.3.4.15" evidence="5"/>
<dbReference type="EMBL" id="CP062222">
    <property type="protein sequence ID" value="QTC92706.1"/>
    <property type="molecule type" value="Genomic_DNA"/>
</dbReference>
<evidence type="ECO:0000256" key="3">
    <source>
        <dbReference type="ARBA" id="ARBA00022840"/>
    </source>
</evidence>